<reference evidence="1" key="2">
    <citation type="submission" date="2021-04" db="EMBL/GenBank/DDBJ databases">
        <authorList>
            <person name="Gilroy R."/>
        </authorList>
    </citation>
    <scope>NUCLEOTIDE SEQUENCE</scope>
    <source>
        <strain evidence="1">CHK179-28034</strain>
    </source>
</reference>
<evidence type="ECO:0000313" key="2">
    <source>
        <dbReference type="Proteomes" id="UP000824049"/>
    </source>
</evidence>
<gene>
    <name evidence="1" type="ORF">H9968_02860</name>
</gene>
<dbReference type="AlphaFoldDB" id="A0A9D2EJN4"/>
<proteinExistence type="predicted"/>
<accession>A0A9D2EJN4</accession>
<dbReference type="EMBL" id="DXBR01000036">
    <property type="protein sequence ID" value="HIZ38854.1"/>
    <property type="molecule type" value="Genomic_DNA"/>
</dbReference>
<organism evidence="1 2">
    <name type="scientific">Candidatus Anaerobutyricum stercoris</name>
    <dbReference type="NCBI Taxonomy" id="2838457"/>
    <lineage>
        <taxon>Bacteria</taxon>
        <taxon>Bacillati</taxon>
        <taxon>Bacillota</taxon>
        <taxon>Clostridia</taxon>
        <taxon>Lachnospirales</taxon>
        <taxon>Lachnospiraceae</taxon>
        <taxon>Anaerobutyricum</taxon>
    </lineage>
</organism>
<comment type="caution">
    <text evidence="1">The sequence shown here is derived from an EMBL/GenBank/DDBJ whole genome shotgun (WGS) entry which is preliminary data.</text>
</comment>
<reference evidence="1" key="1">
    <citation type="journal article" date="2021" name="PeerJ">
        <title>Extensive microbial diversity within the chicken gut microbiome revealed by metagenomics and culture.</title>
        <authorList>
            <person name="Gilroy R."/>
            <person name="Ravi A."/>
            <person name="Getino M."/>
            <person name="Pursley I."/>
            <person name="Horton D.L."/>
            <person name="Alikhan N.F."/>
            <person name="Baker D."/>
            <person name="Gharbi K."/>
            <person name="Hall N."/>
            <person name="Watson M."/>
            <person name="Adriaenssens E.M."/>
            <person name="Foster-Nyarko E."/>
            <person name="Jarju S."/>
            <person name="Secka A."/>
            <person name="Antonio M."/>
            <person name="Oren A."/>
            <person name="Chaudhuri R.R."/>
            <person name="La Ragione R."/>
            <person name="Hildebrand F."/>
            <person name="Pallen M.J."/>
        </authorList>
    </citation>
    <scope>NUCLEOTIDE SEQUENCE</scope>
    <source>
        <strain evidence="1">CHK179-28034</strain>
    </source>
</reference>
<evidence type="ECO:0000313" key="1">
    <source>
        <dbReference type="EMBL" id="HIZ38854.1"/>
    </source>
</evidence>
<sequence>MSVIQNFLTKILEARYGEEVRGSIHDAIDQCYKDATGNPESVAAVVEQNDQMADLLKNTPYTTAIEDTNAFELPVHTIRDGVVSETSTWSSQKIQDALDNAQNNINNVSQKITDKFIVIDGVHNGLEGLSDVDKTITIGSVAELGGKDNLQVIFAGQDHRTHYSSPSDPVEYDFTGVYRPIINVGLYGMDNDIPRGQISPYPSAMRETGGNIVLDFNLRTDHIPEDQNVYYDIKYRFVILRLS</sequence>
<protein>
    <submittedName>
        <fullName evidence="1">Uncharacterized protein</fullName>
    </submittedName>
</protein>
<name>A0A9D2EJN4_9FIRM</name>
<dbReference type="Proteomes" id="UP000824049">
    <property type="component" value="Unassembled WGS sequence"/>
</dbReference>